<dbReference type="Proteomes" id="UP000505377">
    <property type="component" value="Chromosome"/>
</dbReference>
<keyword evidence="2" id="KW-1185">Reference proteome</keyword>
<dbReference type="KEGG" id="pbro:HOP40_23505"/>
<dbReference type="AlphaFoldDB" id="A0A6M6JLY5"/>
<protein>
    <submittedName>
        <fullName evidence="1">Nucleotide exchange factor GrpE</fullName>
    </submittedName>
</protein>
<dbReference type="RefSeq" id="WP_172162015.1">
    <property type="nucleotide sequence ID" value="NZ_CP053564.1"/>
</dbReference>
<dbReference type="EMBL" id="CP053564">
    <property type="protein sequence ID" value="QJY48386.1"/>
    <property type="molecule type" value="Genomic_DNA"/>
</dbReference>
<evidence type="ECO:0000313" key="1">
    <source>
        <dbReference type="EMBL" id="QJY48386.1"/>
    </source>
</evidence>
<organism evidence="1 2">
    <name type="scientific">Pseudonocardia broussonetiae</name>
    <dbReference type="NCBI Taxonomy" id="2736640"/>
    <lineage>
        <taxon>Bacteria</taxon>
        <taxon>Bacillati</taxon>
        <taxon>Actinomycetota</taxon>
        <taxon>Actinomycetes</taxon>
        <taxon>Pseudonocardiales</taxon>
        <taxon>Pseudonocardiaceae</taxon>
        <taxon>Pseudonocardia</taxon>
    </lineage>
</organism>
<accession>A0A6M6JLY5</accession>
<sequence>MPTAPEPSARDLADKIDDVTRLLTRQSAALAALADAPASAGPDVALLVDLHALYTDASACAATARSRRERAAFTAVAGGLERLIVGRGGAVVAPAPGSAFRGTQMEAAEVVATDDPAADRTVAALLEPGLDAGGRSVRAARVAVFRTR</sequence>
<name>A0A6M6JLY5_9PSEU</name>
<reference evidence="1 2" key="1">
    <citation type="submission" date="2020-05" db="EMBL/GenBank/DDBJ databases">
        <authorList>
            <person name="Mo P."/>
        </authorList>
    </citation>
    <scope>NUCLEOTIDE SEQUENCE [LARGE SCALE GENOMIC DNA]</scope>
    <source>
        <strain evidence="1 2">Gen01</strain>
    </source>
</reference>
<proteinExistence type="predicted"/>
<gene>
    <name evidence="1" type="ORF">HOP40_23505</name>
</gene>
<evidence type="ECO:0000313" key="2">
    <source>
        <dbReference type="Proteomes" id="UP000505377"/>
    </source>
</evidence>